<accession>A0A0G1YUS0</accession>
<reference evidence="7 8" key="1">
    <citation type="journal article" date="2015" name="Nature">
        <title>rRNA introns, odd ribosomes, and small enigmatic genomes across a large radiation of phyla.</title>
        <authorList>
            <person name="Brown C.T."/>
            <person name="Hug L.A."/>
            <person name="Thomas B.C."/>
            <person name="Sharon I."/>
            <person name="Castelle C.J."/>
            <person name="Singh A."/>
            <person name="Wilkins M.J."/>
            <person name="Williams K.H."/>
            <person name="Banfield J.F."/>
        </authorList>
    </citation>
    <scope>NUCLEOTIDE SEQUENCE [LARGE SCALE GENOMIC DNA]</scope>
</reference>
<evidence type="ECO:0000259" key="6">
    <source>
        <dbReference type="Pfam" id="PF04085"/>
    </source>
</evidence>
<proteinExistence type="inferred from homology"/>
<dbReference type="PANTHER" id="PTHR34138">
    <property type="entry name" value="CELL SHAPE-DETERMINING PROTEIN MREC"/>
    <property type="match status" value="1"/>
</dbReference>
<dbReference type="AlphaFoldDB" id="A0A0G1YUS0"/>
<evidence type="ECO:0000256" key="2">
    <source>
        <dbReference type="ARBA" id="ARBA00013855"/>
    </source>
</evidence>
<dbReference type="Gene3D" id="2.40.10.350">
    <property type="entry name" value="Rod shape-determining protein MreC, domain 2"/>
    <property type="match status" value="1"/>
</dbReference>
<sequence length="249" mass="27598">MKKSFRPPKLLWFVLAALALFAFQTPRRFTANFSLAIGRGAVRTAGFFSRTQEFFKNKSALVLENSELKRLAEERKIRADFLEAELAEFKKTSGAEKNSAGIIARVLSQSPIMPYDALLIFGGARTGLKAGMEALAYDSILLGEIDEVFNANSRIRLLSYPGRKTEAFLESSSLNIILEGMGGLNLKFSVPKTIDIKVGEKIVSNPPPSYLIGQVEEIRAKESEPLAEVLVKIPANLRYLRYVTLVNPP</sequence>
<evidence type="ECO:0000313" key="7">
    <source>
        <dbReference type="EMBL" id="KKW18737.1"/>
    </source>
</evidence>
<protein>
    <recommendedName>
        <fullName evidence="2">Cell shape-determining protein MreC</fullName>
    </recommendedName>
    <alternativeName>
        <fullName evidence="4">Cell shape protein MreC</fullName>
    </alternativeName>
</protein>
<feature type="domain" description="Rod shape-determining protein MreC beta-barrel core" evidence="6">
    <location>
        <begin position="106"/>
        <end position="246"/>
    </location>
</feature>
<dbReference type="InterPro" id="IPR007221">
    <property type="entry name" value="MreC"/>
</dbReference>
<evidence type="ECO:0000313" key="8">
    <source>
        <dbReference type="Proteomes" id="UP000034201"/>
    </source>
</evidence>
<dbReference type="Gene3D" id="2.40.10.340">
    <property type="entry name" value="Rod shape-determining protein MreC, domain 1"/>
    <property type="match status" value="1"/>
</dbReference>
<keyword evidence="3" id="KW-0133">Cell shape</keyword>
<dbReference type="Proteomes" id="UP000034201">
    <property type="component" value="Unassembled WGS sequence"/>
</dbReference>
<dbReference type="Pfam" id="PF04085">
    <property type="entry name" value="MreC"/>
    <property type="match status" value="1"/>
</dbReference>
<gene>
    <name evidence="7" type="ORF">UY61_C0076G0002</name>
</gene>
<dbReference type="GO" id="GO:0008360">
    <property type="term" value="P:regulation of cell shape"/>
    <property type="evidence" value="ECO:0007669"/>
    <property type="project" value="UniProtKB-KW"/>
</dbReference>
<evidence type="ECO:0000256" key="5">
    <source>
        <dbReference type="SAM" id="Coils"/>
    </source>
</evidence>
<dbReference type="InterPro" id="IPR042175">
    <property type="entry name" value="Cell/Rod_MreC_2"/>
</dbReference>
<dbReference type="EMBL" id="LCQQ01000076">
    <property type="protein sequence ID" value="KKW18737.1"/>
    <property type="molecule type" value="Genomic_DNA"/>
</dbReference>
<dbReference type="PANTHER" id="PTHR34138:SF1">
    <property type="entry name" value="CELL SHAPE-DETERMINING PROTEIN MREC"/>
    <property type="match status" value="1"/>
</dbReference>
<evidence type="ECO:0000256" key="4">
    <source>
        <dbReference type="ARBA" id="ARBA00032089"/>
    </source>
</evidence>
<dbReference type="InterPro" id="IPR055342">
    <property type="entry name" value="MreC_beta-barrel_core"/>
</dbReference>
<organism evidence="7 8">
    <name type="scientific">Candidatus Adlerbacteria bacterium GW2011_GWC1_50_9</name>
    <dbReference type="NCBI Taxonomy" id="1618608"/>
    <lineage>
        <taxon>Bacteria</taxon>
        <taxon>Candidatus Adleribacteriota</taxon>
    </lineage>
</organism>
<keyword evidence="5" id="KW-0175">Coiled coil</keyword>
<comment type="caution">
    <text evidence="7">The sequence shown here is derived from an EMBL/GenBank/DDBJ whole genome shotgun (WGS) entry which is preliminary data.</text>
</comment>
<dbReference type="GO" id="GO:0005886">
    <property type="term" value="C:plasma membrane"/>
    <property type="evidence" value="ECO:0007669"/>
    <property type="project" value="TreeGrafter"/>
</dbReference>
<comment type="similarity">
    <text evidence="1">Belongs to the MreC family.</text>
</comment>
<evidence type="ECO:0000256" key="1">
    <source>
        <dbReference type="ARBA" id="ARBA00009369"/>
    </source>
</evidence>
<feature type="coiled-coil region" evidence="5">
    <location>
        <begin position="65"/>
        <end position="92"/>
    </location>
</feature>
<dbReference type="InterPro" id="IPR042177">
    <property type="entry name" value="Cell/Rod_1"/>
</dbReference>
<name>A0A0G1YUS0_9BACT</name>
<evidence type="ECO:0000256" key="3">
    <source>
        <dbReference type="ARBA" id="ARBA00022960"/>
    </source>
</evidence>